<protein>
    <submittedName>
        <fullName evidence="2">Uncharacterized protein</fullName>
    </submittedName>
</protein>
<feature type="compositionally biased region" description="Low complexity" evidence="1">
    <location>
        <begin position="1"/>
        <end position="13"/>
    </location>
</feature>
<name>A0A6G0N7Q0_9STRA</name>
<feature type="compositionally biased region" description="Low complexity" evidence="1">
    <location>
        <begin position="67"/>
        <end position="77"/>
    </location>
</feature>
<comment type="caution">
    <text evidence="2">The sequence shown here is derived from an EMBL/GenBank/DDBJ whole genome shotgun (WGS) entry which is preliminary data.</text>
</comment>
<accession>A0A6G0N7Q0</accession>
<dbReference type="AlphaFoldDB" id="A0A6G0N7Q0"/>
<feature type="region of interest" description="Disordered" evidence="1">
    <location>
        <begin position="1"/>
        <end position="78"/>
    </location>
</feature>
<reference evidence="2 3" key="1">
    <citation type="submission" date="2018-09" db="EMBL/GenBank/DDBJ databases">
        <title>Genomic investigation of the strawberry pathogen Phytophthora fragariae indicates pathogenicity is determined by transcriptional variation in three key races.</title>
        <authorList>
            <person name="Adams T.M."/>
            <person name="Armitage A.D."/>
            <person name="Sobczyk M.K."/>
            <person name="Bates H.J."/>
            <person name="Dunwell J.M."/>
            <person name="Nellist C.F."/>
            <person name="Harrison R.J."/>
        </authorList>
    </citation>
    <scope>NUCLEOTIDE SEQUENCE [LARGE SCALE GENOMIC DNA]</scope>
    <source>
        <strain evidence="2 3">BC-23</strain>
    </source>
</reference>
<organism evidence="2 3">
    <name type="scientific">Phytophthora fragariae</name>
    <dbReference type="NCBI Taxonomy" id="53985"/>
    <lineage>
        <taxon>Eukaryota</taxon>
        <taxon>Sar</taxon>
        <taxon>Stramenopiles</taxon>
        <taxon>Oomycota</taxon>
        <taxon>Peronosporomycetes</taxon>
        <taxon>Peronosporales</taxon>
        <taxon>Peronosporaceae</taxon>
        <taxon>Phytophthora</taxon>
    </lineage>
</organism>
<evidence type="ECO:0000313" key="3">
    <source>
        <dbReference type="Proteomes" id="UP000476176"/>
    </source>
</evidence>
<proteinExistence type="predicted"/>
<dbReference type="EMBL" id="QXGC01001751">
    <property type="protein sequence ID" value="KAE9196719.1"/>
    <property type="molecule type" value="Genomic_DNA"/>
</dbReference>
<gene>
    <name evidence="2" type="ORF">PF004_g20048</name>
</gene>
<sequence length="339" mass="36131">MDASSAAAPVADAPRNHATDQAAAMDVCPASPTNAHAVVLRKPDSQPHPTPTPPSTAGQDPPRLELAPSSGPSSPAATRRLSFRDAVSGQQEPSLSPSDRPRSLLPTADALAAVRKLYADKNSNPAAILAAAKQAQPEAIPDALFSLTAQVSSTLVGVSRPALIMALSAVGDNAVVRAVLDAGEIVHIHRQPQNKLLFYLRSEEAKMKLASQRCQFMGRKLVFDSLNPLSDAFYVDILGVRSDDVASGLFSGFLGLGCQPLYYNFTYRSPVGAITSGIVRYYFNSSRCPPALVIQGQICDQVLLGGVVYSARARGAQALHYHLRPNKLSQHALRFEITK</sequence>
<evidence type="ECO:0000256" key="1">
    <source>
        <dbReference type="SAM" id="MobiDB-lite"/>
    </source>
</evidence>
<dbReference type="Proteomes" id="UP000476176">
    <property type="component" value="Unassembled WGS sequence"/>
</dbReference>
<evidence type="ECO:0000313" key="2">
    <source>
        <dbReference type="EMBL" id="KAE9196719.1"/>
    </source>
</evidence>